<feature type="active site" description="Proton donor" evidence="5">
    <location>
        <position position="126"/>
    </location>
</feature>
<evidence type="ECO:0000256" key="5">
    <source>
        <dbReference type="HAMAP-Rule" id="MF_00191"/>
    </source>
</evidence>
<dbReference type="EC" id="1.17.7.4" evidence="5"/>
<feature type="binding site" evidence="5">
    <location>
        <position position="40"/>
    </location>
    <ligand>
        <name>isopentenyl diphosphate</name>
        <dbReference type="ChEBI" id="CHEBI:128769"/>
    </ligand>
</feature>
<feature type="binding site" evidence="5">
    <location>
        <position position="219"/>
    </location>
    <ligand>
        <name>isopentenyl diphosphate</name>
        <dbReference type="ChEBI" id="CHEBI:128769"/>
    </ligand>
</feature>
<keyword evidence="1 5" id="KW-0004">4Fe-4S</keyword>
<feature type="binding site" evidence="5">
    <location>
        <position position="219"/>
    </location>
    <ligand>
        <name>dimethylallyl diphosphate</name>
        <dbReference type="ChEBI" id="CHEBI:57623"/>
    </ligand>
</feature>
<feature type="binding site" evidence="5">
    <location>
        <position position="162"/>
    </location>
    <ligand>
        <name>(2E)-4-hydroxy-3-methylbut-2-enyl diphosphate</name>
        <dbReference type="ChEBI" id="CHEBI:128753"/>
    </ligand>
</feature>
<dbReference type="AlphaFoldDB" id="B9D181"/>
<dbReference type="PANTHER" id="PTHR30426:SF0">
    <property type="entry name" value="4-HYDROXY-3-METHYLBUT-2-ENYL DIPHOSPHATE REDUCTASE"/>
    <property type="match status" value="1"/>
</dbReference>
<evidence type="ECO:0000256" key="1">
    <source>
        <dbReference type="ARBA" id="ARBA00022485"/>
    </source>
</evidence>
<dbReference type="HAMAP" id="MF_00191">
    <property type="entry name" value="IspH"/>
    <property type="match status" value="1"/>
</dbReference>
<name>B9D181_CAMRE</name>
<comment type="pathway">
    <text evidence="5">Isoprenoid biosynthesis; isopentenyl diphosphate biosynthesis via DXP pathway; isopentenyl diphosphate from 1-deoxy-D-xylulose 5-phosphate: step 6/6.</text>
</comment>
<comment type="pathway">
    <text evidence="5">Isoprenoid biosynthesis; dimethylallyl diphosphate biosynthesis; dimethylallyl diphosphate from (2E)-4-hydroxy-3-methylbutenyl diphosphate: step 1/1.</text>
</comment>
<dbReference type="UniPathway" id="UPA00059">
    <property type="reaction ID" value="UER00105"/>
</dbReference>
<feature type="binding site" evidence="5">
    <location>
        <position position="220"/>
    </location>
    <ligand>
        <name>dimethylallyl diphosphate</name>
        <dbReference type="ChEBI" id="CHEBI:57623"/>
    </ligand>
</feature>
<gene>
    <name evidence="5 6" type="primary">ispH</name>
    <name evidence="6" type="ORF">CAMRE0001_3167</name>
</gene>
<feature type="binding site" evidence="5">
    <location>
        <position position="219"/>
    </location>
    <ligand>
        <name>(2E)-4-hydroxy-3-methylbut-2-enyl diphosphate</name>
        <dbReference type="ChEBI" id="CHEBI:128753"/>
    </ligand>
</feature>
<dbReference type="PANTHER" id="PTHR30426">
    <property type="entry name" value="4-HYDROXY-3-METHYLBUT-2-ENYL DIPHOSPHATE REDUCTASE"/>
    <property type="match status" value="1"/>
</dbReference>
<evidence type="ECO:0000313" key="6">
    <source>
        <dbReference type="EMBL" id="EEF14206.1"/>
    </source>
</evidence>
<dbReference type="EMBL" id="ACFU01000008">
    <property type="protein sequence ID" value="EEF14206.1"/>
    <property type="molecule type" value="Genomic_DNA"/>
</dbReference>
<feature type="binding site" evidence="5">
    <location>
        <position position="262"/>
    </location>
    <ligand>
        <name>isopentenyl diphosphate</name>
        <dbReference type="ChEBI" id="CHEBI:128769"/>
    </ligand>
</feature>
<reference evidence="6 7" key="1">
    <citation type="submission" date="2008-08" db="EMBL/GenBank/DDBJ databases">
        <authorList>
            <person name="Madupu R."/>
            <person name="Durkin A.S."/>
            <person name="Torralba M."/>
            <person name="Methe B."/>
            <person name="Sutton G.G."/>
            <person name="Strausberg R.L."/>
            <person name="Nelson K.E."/>
        </authorList>
    </citation>
    <scope>NUCLEOTIDE SEQUENCE [LARGE SCALE GENOMIC DNA]</scope>
    <source>
        <strain evidence="6 7">RM3267</strain>
    </source>
</reference>
<feature type="binding site" evidence="5">
    <location>
        <position position="220"/>
    </location>
    <ligand>
        <name>isopentenyl diphosphate</name>
        <dbReference type="ChEBI" id="CHEBI:128769"/>
    </ligand>
</feature>
<evidence type="ECO:0000256" key="4">
    <source>
        <dbReference type="ARBA" id="ARBA00023014"/>
    </source>
</evidence>
<dbReference type="eggNOG" id="COG0761">
    <property type="taxonomic scope" value="Bacteria"/>
</dbReference>
<dbReference type="Gene3D" id="3.40.1010.20">
    <property type="entry name" value="4-hydroxy-3-methylbut-2-enyl diphosphate reductase, catalytic domain"/>
    <property type="match status" value="2"/>
</dbReference>
<protein>
    <recommendedName>
        <fullName evidence="5">4-hydroxy-3-methylbut-2-enyl diphosphate reductase</fullName>
        <shortName evidence="5">HMBPP reductase</shortName>
        <ecNumber evidence="5">1.17.7.4</ecNumber>
    </recommendedName>
</protein>
<feature type="binding site" evidence="5">
    <location>
        <position position="74"/>
    </location>
    <ligand>
        <name>dimethylallyl diphosphate</name>
        <dbReference type="ChEBI" id="CHEBI:57623"/>
    </ligand>
</feature>
<keyword evidence="5 6" id="KW-0560">Oxidoreductase</keyword>
<comment type="catalytic activity">
    <reaction evidence="5">
        <text>isopentenyl diphosphate + 2 oxidized [2Fe-2S]-[ferredoxin] + H2O = (2E)-4-hydroxy-3-methylbut-2-enyl diphosphate + 2 reduced [2Fe-2S]-[ferredoxin] + 2 H(+)</text>
        <dbReference type="Rhea" id="RHEA:24488"/>
        <dbReference type="Rhea" id="RHEA-COMP:10000"/>
        <dbReference type="Rhea" id="RHEA-COMP:10001"/>
        <dbReference type="ChEBI" id="CHEBI:15377"/>
        <dbReference type="ChEBI" id="CHEBI:15378"/>
        <dbReference type="ChEBI" id="CHEBI:33737"/>
        <dbReference type="ChEBI" id="CHEBI:33738"/>
        <dbReference type="ChEBI" id="CHEBI:128753"/>
        <dbReference type="ChEBI" id="CHEBI:128769"/>
        <dbReference type="EC" id="1.17.7.4"/>
    </reaction>
</comment>
<dbReference type="UniPathway" id="UPA00056">
    <property type="reaction ID" value="UER00097"/>
</dbReference>
<feature type="binding site" evidence="5">
    <location>
        <position position="262"/>
    </location>
    <ligand>
        <name>(2E)-4-hydroxy-3-methylbut-2-enyl diphosphate</name>
        <dbReference type="ChEBI" id="CHEBI:128753"/>
    </ligand>
</feature>
<feature type="binding site" evidence="5">
    <location>
        <position position="40"/>
    </location>
    <ligand>
        <name>dimethylallyl diphosphate</name>
        <dbReference type="ChEBI" id="CHEBI:57623"/>
    </ligand>
</feature>
<feature type="binding site" evidence="5">
    <location>
        <position position="218"/>
    </location>
    <ligand>
        <name>isopentenyl diphosphate</name>
        <dbReference type="ChEBI" id="CHEBI:128769"/>
    </ligand>
</feature>
<feature type="binding site" evidence="5">
    <location>
        <position position="74"/>
    </location>
    <ligand>
        <name>isopentenyl diphosphate</name>
        <dbReference type="ChEBI" id="CHEBI:128769"/>
    </ligand>
</feature>
<evidence type="ECO:0000256" key="3">
    <source>
        <dbReference type="ARBA" id="ARBA00023004"/>
    </source>
</evidence>
<dbReference type="Pfam" id="PF02401">
    <property type="entry name" value="LYTB"/>
    <property type="match status" value="1"/>
</dbReference>
<feature type="binding site" evidence="5">
    <location>
        <position position="190"/>
    </location>
    <ligand>
        <name>[4Fe-4S] cluster</name>
        <dbReference type="ChEBI" id="CHEBI:49883"/>
    </ligand>
</feature>
<feature type="binding site" evidence="5">
    <location>
        <position position="218"/>
    </location>
    <ligand>
        <name>(2E)-4-hydroxy-3-methylbut-2-enyl diphosphate</name>
        <dbReference type="ChEBI" id="CHEBI:128753"/>
    </ligand>
</feature>
<comment type="function">
    <text evidence="5">Catalyzes the conversion of 1-hydroxy-2-methyl-2-(E)-butenyl 4-diphosphate (HMBPP) into a mixture of isopentenyl diphosphate (IPP) and dimethylallyl diphosphate (DMAPP). Acts in the terminal step of the DOXP/MEP pathway for isoprenoid precursor biosynthesis.</text>
</comment>
<organism evidence="6 7">
    <name type="scientific">Campylobacter rectus RM3267</name>
    <dbReference type="NCBI Taxonomy" id="553218"/>
    <lineage>
        <taxon>Bacteria</taxon>
        <taxon>Pseudomonadati</taxon>
        <taxon>Campylobacterota</taxon>
        <taxon>Epsilonproteobacteria</taxon>
        <taxon>Campylobacterales</taxon>
        <taxon>Campylobacteraceae</taxon>
        <taxon>Campylobacter</taxon>
    </lineage>
</organism>
<dbReference type="NCBIfam" id="NF002187">
    <property type="entry name" value="PRK01045.1-1"/>
    <property type="match status" value="1"/>
</dbReference>
<dbReference type="GO" id="GO:0051539">
    <property type="term" value="F:4 iron, 4 sulfur cluster binding"/>
    <property type="evidence" value="ECO:0007669"/>
    <property type="project" value="UniProtKB-UniRule"/>
</dbReference>
<keyword evidence="3 5" id="KW-0408">Iron</keyword>
<dbReference type="Proteomes" id="UP000003082">
    <property type="component" value="Unassembled WGS sequence"/>
</dbReference>
<dbReference type="InterPro" id="IPR003451">
    <property type="entry name" value="LytB/IspH"/>
</dbReference>
<dbReference type="GO" id="GO:0019288">
    <property type="term" value="P:isopentenyl diphosphate biosynthetic process, methylerythritol 4-phosphate pathway"/>
    <property type="evidence" value="ECO:0007669"/>
    <property type="project" value="UniProtKB-UniRule"/>
</dbReference>
<comment type="catalytic activity">
    <reaction evidence="5">
        <text>dimethylallyl diphosphate + 2 oxidized [2Fe-2S]-[ferredoxin] + H2O = (2E)-4-hydroxy-3-methylbut-2-enyl diphosphate + 2 reduced [2Fe-2S]-[ferredoxin] + 2 H(+)</text>
        <dbReference type="Rhea" id="RHEA:24825"/>
        <dbReference type="Rhea" id="RHEA-COMP:10000"/>
        <dbReference type="Rhea" id="RHEA-COMP:10001"/>
        <dbReference type="ChEBI" id="CHEBI:15377"/>
        <dbReference type="ChEBI" id="CHEBI:15378"/>
        <dbReference type="ChEBI" id="CHEBI:33737"/>
        <dbReference type="ChEBI" id="CHEBI:33738"/>
        <dbReference type="ChEBI" id="CHEBI:57623"/>
        <dbReference type="ChEBI" id="CHEBI:128753"/>
        <dbReference type="EC" id="1.17.7.4"/>
    </reaction>
</comment>
<feature type="binding site" evidence="5">
    <location>
        <position position="220"/>
    </location>
    <ligand>
        <name>(2E)-4-hydroxy-3-methylbut-2-enyl diphosphate</name>
        <dbReference type="ChEBI" id="CHEBI:128753"/>
    </ligand>
</feature>
<feature type="binding site" evidence="5">
    <location>
        <position position="124"/>
    </location>
    <ligand>
        <name>isopentenyl diphosphate</name>
        <dbReference type="ChEBI" id="CHEBI:128769"/>
    </ligand>
</feature>
<proteinExistence type="inferred from homology"/>
<comment type="similarity">
    <text evidence="5">Belongs to the IspH family.</text>
</comment>
<feature type="binding site" evidence="5">
    <location>
        <position position="262"/>
    </location>
    <ligand>
        <name>dimethylallyl diphosphate</name>
        <dbReference type="ChEBI" id="CHEBI:57623"/>
    </ligand>
</feature>
<feature type="binding site" evidence="5">
    <location>
        <position position="124"/>
    </location>
    <ligand>
        <name>(2E)-4-hydroxy-3-methylbut-2-enyl diphosphate</name>
        <dbReference type="ChEBI" id="CHEBI:128753"/>
    </ligand>
</feature>
<keyword evidence="2 5" id="KW-0479">Metal-binding</keyword>
<feature type="binding site" evidence="5">
    <location>
        <position position="74"/>
    </location>
    <ligand>
        <name>(2E)-4-hydroxy-3-methylbut-2-enyl diphosphate</name>
        <dbReference type="ChEBI" id="CHEBI:128753"/>
    </ligand>
</feature>
<feature type="binding site" evidence="5">
    <location>
        <position position="124"/>
    </location>
    <ligand>
        <name>dimethylallyl diphosphate</name>
        <dbReference type="ChEBI" id="CHEBI:57623"/>
    </ligand>
</feature>
<dbReference type="GO" id="GO:0046872">
    <property type="term" value="F:metal ion binding"/>
    <property type="evidence" value="ECO:0007669"/>
    <property type="project" value="UniProtKB-KW"/>
</dbReference>
<accession>B9D181</accession>
<dbReference type="GO" id="GO:0016114">
    <property type="term" value="P:terpenoid biosynthetic process"/>
    <property type="evidence" value="ECO:0007669"/>
    <property type="project" value="UniProtKB-UniRule"/>
</dbReference>
<comment type="cofactor">
    <cofactor evidence="5">
        <name>[4Fe-4S] cluster</name>
        <dbReference type="ChEBI" id="CHEBI:49883"/>
    </cofactor>
    <text evidence="5">Binds 1 [4Fe-4S] cluster per subunit.</text>
</comment>
<feature type="binding site" evidence="5">
    <location>
        <position position="40"/>
    </location>
    <ligand>
        <name>(2E)-4-hydroxy-3-methylbut-2-enyl diphosphate</name>
        <dbReference type="ChEBI" id="CHEBI:128753"/>
    </ligand>
</feature>
<dbReference type="CDD" id="cd13944">
    <property type="entry name" value="lytB_ispH"/>
    <property type="match status" value="1"/>
</dbReference>
<evidence type="ECO:0000256" key="2">
    <source>
        <dbReference type="ARBA" id="ARBA00022723"/>
    </source>
</evidence>
<feature type="binding site" evidence="5">
    <location>
        <position position="96"/>
    </location>
    <ligand>
        <name>[4Fe-4S] cluster</name>
        <dbReference type="ChEBI" id="CHEBI:49883"/>
    </ligand>
</feature>
<comment type="caution">
    <text evidence="6">The sequence shown here is derived from an EMBL/GenBank/DDBJ whole genome shotgun (WGS) entry which is preliminary data.</text>
</comment>
<dbReference type="Gene3D" id="3.40.50.11270">
    <property type="match status" value="1"/>
</dbReference>
<sequence>MELALRIELASSYGFCFGVKRAIKIAENAKDAVTIGPIIHNNDEINRLNKNFNVKTLEGIDEINGAKKAIIRTHGITKGDLAELKKSDIKVIDATCPFVTKPQQICEKMSKEGYDIVIFGDENHPEIKGVKSYAVGKVFVVLDEGELAGVKFAQKVAVISQTTRKVEKFMQIVNFLMLRVKEVRVFNTICNATFENQEAVKNLAAKADAMVIVGGKNSSNTKQLYLISKSACEDSYLVENESELERAWFEGKNLCGVSAGASTPDWIIQKVVGRLESFKI</sequence>
<dbReference type="NCBIfam" id="TIGR00216">
    <property type="entry name" value="ispH_lytB"/>
    <property type="match status" value="1"/>
</dbReference>
<keyword evidence="4 5" id="KW-0411">Iron-sulfur</keyword>
<feature type="binding site" evidence="5">
    <location>
        <position position="218"/>
    </location>
    <ligand>
        <name>dimethylallyl diphosphate</name>
        <dbReference type="ChEBI" id="CHEBI:57623"/>
    </ligand>
</feature>
<dbReference type="GO" id="GO:0051745">
    <property type="term" value="F:4-hydroxy-3-methylbut-2-enyl diphosphate reductase activity"/>
    <property type="evidence" value="ECO:0007669"/>
    <property type="project" value="UniProtKB-UniRule"/>
</dbReference>
<dbReference type="GO" id="GO:0050992">
    <property type="term" value="P:dimethylallyl diphosphate biosynthetic process"/>
    <property type="evidence" value="ECO:0007669"/>
    <property type="project" value="UniProtKB-UniRule"/>
</dbReference>
<keyword evidence="5" id="KW-0414">Isoprene biosynthesis</keyword>
<evidence type="ECO:0000313" key="7">
    <source>
        <dbReference type="Proteomes" id="UP000003082"/>
    </source>
</evidence>
<dbReference type="STRING" id="553218.CAMRE0001_3167"/>
<feature type="binding site" evidence="5">
    <location>
        <position position="16"/>
    </location>
    <ligand>
        <name>[4Fe-4S] cluster</name>
        <dbReference type="ChEBI" id="CHEBI:49883"/>
    </ligand>
</feature>
<keyword evidence="7" id="KW-1185">Reference proteome</keyword>